<dbReference type="Proteomes" id="UP000805193">
    <property type="component" value="Unassembled WGS sequence"/>
</dbReference>
<comment type="caution">
    <text evidence="1">The sequence shown here is derived from an EMBL/GenBank/DDBJ whole genome shotgun (WGS) entry which is preliminary data.</text>
</comment>
<gene>
    <name evidence="1" type="ORF">HPB47_013741</name>
</gene>
<evidence type="ECO:0000313" key="1">
    <source>
        <dbReference type="EMBL" id="KAG0444486.1"/>
    </source>
</evidence>
<organism evidence="1 2">
    <name type="scientific">Ixodes persulcatus</name>
    <name type="common">Taiga tick</name>
    <dbReference type="NCBI Taxonomy" id="34615"/>
    <lineage>
        <taxon>Eukaryota</taxon>
        <taxon>Metazoa</taxon>
        <taxon>Ecdysozoa</taxon>
        <taxon>Arthropoda</taxon>
        <taxon>Chelicerata</taxon>
        <taxon>Arachnida</taxon>
        <taxon>Acari</taxon>
        <taxon>Parasitiformes</taxon>
        <taxon>Ixodida</taxon>
        <taxon>Ixodoidea</taxon>
        <taxon>Ixodidae</taxon>
        <taxon>Ixodinae</taxon>
        <taxon>Ixodes</taxon>
    </lineage>
</organism>
<accession>A0AC60QZK1</accession>
<dbReference type="EMBL" id="JABSTQ010001986">
    <property type="protein sequence ID" value="KAG0444486.1"/>
    <property type="molecule type" value="Genomic_DNA"/>
</dbReference>
<feature type="non-terminal residue" evidence="1">
    <location>
        <position position="1"/>
    </location>
</feature>
<protein>
    <submittedName>
        <fullName evidence="1">Uncharacterized protein</fullName>
    </submittedName>
</protein>
<sequence>ANHLLIYYTEASYDHTLGPIAFHCTQTIASLTQTYTQAILRPPPRDRRNPMEMYNDREFSARFRFAKTTVRELLCTLSLQPSWDDRGKPLTPLLQLLVALHFYGAGAFQTVTGDLVNVSQPTVCRVVGKVTDLIARELFPKLVKFPGVNGCIDCTHVRIKSPGGDDAEVFRNRKGYFSLNVQAITGPQLQFFDVVASWPGSVHDSRIFDNCRARVLYNKPHIKTRNSIERAFGVWKRRFPCLDMRLHRKPTRSAAIITACAALHNLGREMSDPCPPAVPLPPLPKPRRKRPLPPLPRLPADTGTSVRNTIIPSHFT</sequence>
<keyword evidence="2" id="KW-1185">Reference proteome</keyword>
<name>A0AC60QZK1_IXOPE</name>
<evidence type="ECO:0000313" key="2">
    <source>
        <dbReference type="Proteomes" id="UP000805193"/>
    </source>
</evidence>
<proteinExistence type="predicted"/>
<reference evidence="1 2" key="1">
    <citation type="journal article" date="2020" name="Cell">
        <title>Large-Scale Comparative Analyses of Tick Genomes Elucidate Their Genetic Diversity and Vector Capacities.</title>
        <authorList>
            <consortium name="Tick Genome and Microbiome Consortium (TIGMIC)"/>
            <person name="Jia N."/>
            <person name="Wang J."/>
            <person name="Shi W."/>
            <person name="Du L."/>
            <person name="Sun Y."/>
            <person name="Zhan W."/>
            <person name="Jiang J.F."/>
            <person name="Wang Q."/>
            <person name="Zhang B."/>
            <person name="Ji P."/>
            <person name="Bell-Sakyi L."/>
            <person name="Cui X.M."/>
            <person name="Yuan T.T."/>
            <person name="Jiang B.G."/>
            <person name="Yang W.F."/>
            <person name="Lam T.T."/>
            <person name="Chang Q.C."/>
            <person name="Ding S.J."/>
            <person name="Wang X.J."/>
            <person name="Zhu J.G."/>
            <person name="Ruan X.D."/>
            <person name="Zhao L."/>
            <person name="Wei J.T."/>
            <person name="Ye R.Z."/>
            <person name="Que T.C."/>
            <person name="Du C.H."/>
            <person name="Zhou Y.H."/>
            <person name="Cheng J.X."/>
            <person name="Dai P.F."/>
            <person name="Guo W.B."/>
            <person name="Han X.H."/>
            <person name="Huang E.J."/>
            <person name="Li L.F."/>
            <person name="Wei W."/>
            <person name="Gao Y.C."/>
            <person name="Liu J.Z."/>
            <person name="Shao H.Z."/>
            <person name="Wang X."/>
            <person name="Wang C.C."/>
            <person name="Yang T.C."/>
            <person name="Huo Q.B."/>
            <person name="Li W."/>
            <person name="Chen H.Y."/>
            <person name="Chen S.E."/>
            <person name="Zhou L.G."/>
            <person name="Ni X.B."/>
            <person name="Tian J.H."/>
            <person name="Sheng Y."/>
            <person name="Liu T."/>
            <person name="Pan Y.S."/>
            <person name="Xia L.Y."/>
            <person name="Li J."/>
            <person name="Zhao F."/>
            <person name="Cao W.C."/>
        </authorList>
    </citation>
    <scope>NUCLEOTIDE SEQUENCE [LARGE SCALE GENOMIC DNA]</scope>
    <source>
        <strain evidence="1">Iper-2018</strain>
    </source>
</reference>